<dbReference type="EMBL" id="CP042905">
    <property type="protein sequence ID" value="QEE14381.1"/>
    <property type="molecule type" value="Genomic_DNA"/>
</dbReference>
<gene>
    <name evidence="2" type="ORF">DSAG12_00194</name>
</gene>
<protein>
    <submittedName>
        <fullName evidence="2">Uncharacterized protein</fullName>
    </submittedName>
</protein>
<dbReference type="RefSeq" id="WP_147661336.1">
    <property type="nucleotide sequence ID" value="NZ_CP042905.2"/>
</dbReference>
<dbReference type="GeneID" id="41328197"/>
<dbReference type="AlphaFoldDB" id="A0A5B9D612"/>
<feature type="region of interest" description="Disordered" evidence="1">
    <location>
        <begin position="107"/>
        <end position="128"/>
    </location>
</feature>
<reference evidence="2 3" key="1">
    <citation type="journal article" date="2020" name="Nature">
        <title>Isolation of an archaeon at the prokaryote-eukaryote interface.</title>
        <authorList>
            <person name="Imachi H."/>
            <person name="Nobu M.K."/>
            <person name="Nakahara N."/>
            <person name="Morono Y."/>
            <person name="Ogawara M."/>
            <person name="Takaki Y."/>
            <person name="Takano Y."/>
            <person name="Uematsu K."/>
            <person name="Ikuta T."/>
            <person name="Ito M."/>
            <person name="Matsui Y."/>
            <person name="Miyazaki M."/>
            <person name="Murata K."/>
            <person name="Saito Y."/>
            <person name="Sakai S."/>
            <person name="Song C."/>
            <person name="Tasumi E."/>
            <person name="Yamanaka Y."/>
            <person name="Yamaguchi T."/>
            <person name="Kamagata Y."/>
            <person name="Tamaki H."/>
            <person name="Takai K."/>
        </authorList>
    </citation>
    <scope>NUCLEOTIDE SEQUENCE [LARGE SCALE GENOMIC DNA]</scope>
    <source>
        <strain evidence="2 3">MK-D1</strain>
    </source>
</reference>
<name>A0A5B9D612_9ARCH</name>
<dbReference type="Proteomes" id="UP000321408">
    <property type="component" value="Chromosome"/>
</dbReference>
<evidence type="ECO:0000313" key="3">
    <source>
        <dbReference type="Proteomes" id="UP000321408"/>
    </source>
</evidence>
<accession>A0A5B9D612</accession>
<reference evidence="2 3" key="2">
    <citation type="journal article" date="2024" name="Int. J. Syst. Evol. Microbiol.">
        <title>Promethearchaeum syntrophicum gen. nov., sp. nov., an anaerobic, obligately syntrophic archaeon, the first isolate of the lineage 'Asgard' archaea, and proposal of the new archaeal phylum Promethearchaeota phyl. nov. and kingdom Promethearchaeati regn. nov.</title>
        <authorList>
            <person name="Imachi H."/>
            <person name="Nobu M.K."/>
            <person name="Kato S."/>
            <person name="Takaki Y."/>
            <person name="Miyazaki M."/>
            <person name="Miyata M."/>
            <person name="Ogawara M."/>
            <person name="Saito Y."/>
            <person name="Sakai S."/>
            <person name="Tahara Y.O."/>
            <person name="Takano Y."/>
            <person name="Tasumi E."/>
            <person name="Uematsu K."/>
            <person name="Yoshimura T."/>
            <person name="Itoh T."/>
            <person name="Ohkuma M."/>
            <person name="Takai K."/>
        </authorList>
    </citation>
    <scope>NUCLEOTIDE SEQUENCE [LARGE SCALE GENOMIC DNA]</scope>
    <source>
        <strain evidence="2 3">MK-D1</strain>
    </source>
</reference>
<organism evidence="2 3">
    <name type="scientific">Promethearchaeum syntrophicum</name>
    <dbReference type="NCBI Taxonomy" id="2594042"/>
    <lineage>
        <taxon>Archaea</taxon>
        <taxon>Promethearchaeati</taxon>
        <taxon>Promethearchaeota</taxon>
        <taxon>Promethearchaeia</taxon>
        <taxon>Promethearchaeales</taxon>
        <taxon>Promethearchaeaceae</taxon>
        <taxon>Promethearchaeum</taxon>
    </lineage>
</organism>
<dbReference type="KEGG" id="psyt:DSAG12_00194"/>
<keyword evidence="3" id="KW-1185">Reference proteome</keyword>
<sequence>MPPQKKSTKQKQIKIQLTQSPKFIKELRNLFKTNPLIPSASILLEKFKKFNNIPQKWTPNTSIKQLRTDGVIIYSKKKPQGYSLESHILNDHIRNSKTIPHKTSKIRTGVHKSSIKPKKKPDSKIKSKSVSKRKTIAEIVDKIPSIPPYLLKRLSTNEVKILQMGVFDINRLPLQKIDSHIDTLSSARILFDGNYANEKLVSDYIEAKVKYLGKISNKLHEKEDEQLVIKIFIEPMNEGKFDRILKKCMKKYDLDNCASLIIKKVGSKAKKIQLSDFAVRKKIVEVLAKRYSKKK</sequence>
<proteinExistence type="predicted"/>
<evidence type="ECO:0000256" key="1">
    <source>
        <dbReference type="SAM" id="MobiDB-lite"/>
    </source>
</evidence>
<feature type="compositionally biased region" description="Basic residues" evidence="1">
    <location>
        <begin position="107"/>
        <end position="119"/>
    </location>
</feature>
<evidence type="ECO:0000313" key="2">
    <source>
        <dbReference type="EMBL" id="QEE14381.1"/>
    </source>
</evidence>